<dbReference type="GO" id="GO:0016747">
    <property type="term" value="F:acyltransferase activity, transferring groups other than amino-acyl groups"/>
    <property type="evidence" value="ECO:0007669"/>
    <property type="project" value="InterPro"/>
</dbReference>
<keyword evidence="2" id="KW-0808">Transferase</keyword>
<gene>
    <name evidence="2" type="ORF">DQQ10_19790</name>
</gene>
<dbReference type="SUPFAM" id="SSF55729">
    <property type="entry name" value="Acyl-CoA N-acyltransferases (Nat)"/>
    <property type="match status" value="1"/>
</dbReference>
<dbReference type="OrthoDB" id="9811523at2"/>
<organism evidence="2 3">
    <name type="scientific">Pseudochryseolinea flava</name>
    <dbReference type="NCBI Taxonomy" id="2059302"/>
    <lineage>
        <taxon>Bacteria</taxon>
        <taxon>Pseudomonadati</taxon>
        <taxon>Bacteroidota</taxon>
        <taxon>Cytophagia</taxon>
        <taxon>Cytophagales</taxon>
        <taxon>Fulvivirgaceae</taxon>
        <taxon>Pseudochryseolinea</taxon>
    </lineage>
</organism>
<evidence type="ECO:0000313" key="2">
    <source>
        <dbReference type="EMBL" id="RAV99460.1"/>
    </source>
</evidence>
<dbReference type="Pfam" id="PF13302">
    <property type="entry name" value="Acetyltransf_3"/>
    <property type="match status" value="1"/>
</dbReference>
<accession>A0A364XYV2</accession>
<dbReference type="EMBL" id="QMFY01000011">
    <property type="protein sequence ID" value="RAV99460.1"/>
    <property type="molecule type" value="Genomic_DNA"/>
</dbReference>
<dbReference type="PROSITE" id="PS51186">
    <property type="entry name" value="GNAT"/>
    <property type="match status" value="1"/>
</dbReference>
<reference evidence="2 3" key="1">
    <citation type="submission" date="2018-06" db="EMBL/GenBank/DDBJ databases">
        <title>Chryseolinea flavus sp. nov., a member of the phylum Bacteroidetes isolated from soil.</title>
        <authorList>
            <person name="Li Y."/>
            <person name="Wang J."/>
        </authorList>
    </citation>
    <scope>NUCLEOTIDE SEQUENCE [LARGE SCALE GENOMIC DNA]</scope>
    <source>
        <strain evidence="2 3">SDU1-6</strain>
    </source>
</reference>
<dbReference type="Gene3D" id="3.40.630.30">
    <property type="match status" value="1"/>
</dbReference>
<dbReference type="InterPro" id="IPR016181">
    <property type="entry name" value="Acyl_CoA_acyltransferase"/>
</dbReference>
<dbReference type="RefSeq" id="WP_112748649.1">
    <property type="nucleotide sequence ID" value="NZ_QMFY01000011.1"/>
</dbReference>
<comment type="caution">
    <text evidence="2">The sequence shown here is derived from an EMBL/GenBank/DDBJ whole genome shotgun (WGS) entry which is preliminary data.</text>
</comment>
<dbReference type="Proteomes" id="UP000251889">
    <property type="component" value="Unassembled WGS sequence"/>
</dbReference>
<sequence>MVLLPIKENLEDNIDFIDHPDCQDTLEMSVKFFKNIGYHFPWVGYYAQKDRVLIGTGAFKGRPLFGKIEIAYGIFPQYRRMGYGTEICGRLLEIATRTDPSVLITARTLPAENFSTKILRKNNFHFSGTVIDPDDGEVWEWEYRK</sequence>
<dbReference type="InterPro" id="IPR000182">
    <property type="entry name" value="GNAT_dom"/>
</dbReference>
<evidence type="ECO:0000259" key="1">
    <source>
        <dbReference type="PROSITE" id="PS51186"/>
    </source>
</evidence>
<name>A0A364XYV2_9BACT</name>
<protein>
    <submittedName>
        <fullName evidence="2">N-acetyltransferase</fullName>
    </submittedName>
</protein>
<evidence type="ECO:0000313" key="3">
    <source>
        <dbReference type="Proteomes" id="UP000251889"/>
    </source>
</evidence>
<proteinExistence type="predicted"/>
<dbReference type="AlphaFoldDB" id="A0A364XYV2"/>
<feature type="domain" description="N-acetyltransferase" evidence="1">
    <location>
        <begin position="1"/>
        <end position="145"/>
    </location>
</feature>
<keyword evidence="3" id="KW-1185">Reference proteome</keyword>